<organism evidence="1">
    <name type="scientific">Arion vulgaris</name>
    <dbReference type="NCBI Taxonomy" id="1028688"/>
    <lineage>
        <taxon>Eukaryota</taxon>
        <taxon>Metazoa</taxon>
        <taxon>Spiralia</taxon>
        <taxon>Lophotrochozoa</taxon>
        <taxon>Mollusca</taxon>
        <taxon>Gastropoda</taxon>
        <taxon>Heterobranchia</taxon>
        <taxon>Euthyneura</taxon>
        <taxon>Panpulmonata</taxon>
        <taxon>Eupulmonata</taxon>
        <taxon>Stylommatophora</taxon>
        <taxon>Helicina</taxon>
        <taxon>Arionoidea</taxon>
        <taxon>Arionidae</taxon>
        <taxon>Arion</taxon>
    </lineage>
</organism>
<sequence length="120" mass="13874">CMQVHPLLEDVIRDPHFLDSYTRRVLGISDSNGQDIKFCNLQKASLLMELWYLSYDTHVTFQDGAQSFRRRDSLFFTLDCLHHSLITWLAQSAMAGMSLMNCGGYVENNIQGYLSKYVDR</sequence>
<proteinExistence type="predicted"/>
<dbReference type="AlphaFoldDB" id="A0A0B6Y563"/>
<name>A0A0B6Y563_9EUPU</name>
<feature type="non-terminal residue" evidence="1">
    <location>
        <position position="120"/>
    </location>
</feature>
<accession>A0A0B6Y563</accession>
<evidence type="ECO:0000313" key="1">
    <source>
        <dbReference type="EMBL" id="CEK51243.1"/>
    </source>
</evidence>
<reference evidence="1" key="1">
    <citation type="submission" date="2014-12" db="EMBL/GenBank/DDBJ databases">
        <title>Insight into the proteome of Arion vulgaris.</title>
        <authorList>
            <person name="Aradska J."/>
            <person name="Bulat T."/>
            <person name="Smidak R."/>
            <person name="Sarate P."/>
            <person name="Gangsoo J."/>
            <person name="Sialana F."/>
            <person name="Bilban M."/>
            <person name="Lubec G."/>
        </authorList>
    </citation>
    <scope>NUCLEOTIDE SEQUENCE</scope>
    <source>
        <tissue evidence="1">Skin</tissue>
    </source>
</reference>
<feature type="non-terminal residue" evidence="1">
    <location>
        <position position="1"/>
    </location>
</feature>
<dbReference type="EMBL" id="HACG01004378">
    <property type="protein sequence ID" value="CEK51243.1"/>
    <property type="molecule type" value="Transcribed_RNA"/>
</dbReference>
<protein>
    <submittedName>
        <fullName evidence="1">Uncharacterized protein</fullName>
    </submittedName>
</protein>
<gene>
    <name evidence="1" type="primary">ORF12910</name>
</gene>